<dbReference type="FunFam" id="3.30.930.10:FF:000004">
    <property type="entry name" value="Alanine--tRNA ligase"/>
    <property type="match status" value="1"/>
</dbReference>
<dbReference type="InterPro" id="IPR045864">
    <property type="entry name" value="aa-tRNA-synth_II/BPL/LPL"/>
</dbReference>
<evidence type="ECO:0000256" key="8">
    <source>
        <dbReference type="ARBA" id="ARBA00022840"/>
    </source>
</evidence>
<dbReference type="InterPro" id="IPR050058">
    <property type="entry name" value="Ala-tRNA_ligase"/>
</dbReference>
<dbReference type="PANTHER" id="PTHR11777:SF9">
    <property type="entry name" value="ALANINE--TRNA LIGASE, CYTOPLASMIC"/>
    <property type="match status" value="1"/>
</dbReference>
<dbReference type="Gene3D" id="2.40.30.130">
    <property type="match status" value="1"/>
</dbReference>
<comment type="catalytic activity">
    <reaction evidence="12">
        <text>tRNA(Ala) + L-alanine + ATP = L-alanyl-tRNA(Ala) + AMP + diphosphate</text>
        <dbReference type="Rhea" id="RHEA:12540"/>
        <dbReference type="Rhea" id="RHEA-COMP:9657"/>
        <dbReference type="Rhea" id="RHEA-COMP:9923"/>
        <dbReference type="ChEBI" id="CHEBI:30616"/>
        <dbReference type="ChEBI" id="CHEBI:33019"/>
        <dbReference type="ChEBI" id="CHEBI:57972"/>
        <dbReference type="ChEBI" id="CHEBI:78442"/>
        <dbReference type="ChEBI" id="CHEBI:78497"/>
        <dbReference type="ChEBI" id="CHEBI:456215"/>
        <dbReference type="EC" id="6.1.1.7"/>
    </reaction>
</comment>
<feature type="binding site" evidence="12">
    <location>
        <position position="558"/>
    </location>
    <ligand>
        <name>Zn(2+)</name>
        <dbReference type="ChEBI" id="CHEBI:29105"/>
    </ligand>
</feature>
<dbReference type="EMBL" id="QEWQ01000004">
    <property type="protein sequence ID" value="PWD80801.1"/>
    <property type="molecule type" value="Genomic_DNA"/>
</dbReference>
<sequence>MKTNEIRRKFIDFFVSKGHREVASSSLLPANDPTLLFTNAGMNQFKDCFLGLEKRDYKTATTAQKCVRAGGKHNDLENVGFTARHHTFFEMLGNFSFGDYFKEKAITYAWELLTTVYNLPAEKLLVTVYHTDDEAFDIWNKVIGVPAEKIIRIGDKADGGSDNFWQMGDTGPCGPCSEIFYDHGDHIWGGPPGSAEEDGDRFIEIWNLVFMQFNRDEEGTLHPLPNPSIDTGMGLERISAILQKVHSNYEIDLFVNLIQASADAVGIKDLNNNSLKVLSDHIRSVSFLIADGILPSNEGRGYVLRRIIRRAIRHGYKLGQKDLFFYKIVPALVKEMGEAYPQLVEKQDFIIETIKEEEKRFSTTLENGLKLLEADIANLKSKEIQGETIFKLYDTYGFPVDLTNDIAREQDLTLDMAGFERCMEEQRERARAASNFGAEKLLKIDHLAQTAFKGYEQADSEAEIHAILVNGEEVDQIHNGDEAMIVLTETPFYGESGGQVGDTGTIKGDGFTFLVKDTKKQQDIFLHIGVVTEGSISKSAKVTAEIDNSRRNLIRKNHSATHLLHKALQTLLGSHIEQKGSLVTDERLRFDFSHNKPVSFAELQNIERMVNEAIRQNDPILIEEMAIDDAKAKGAMALFGEKYGDQVRVVEMGGSIELCGGTHVAATGDIGLFKITQETGIAAGVRRIEAVTGGQAVEIMLEESATLHHLGATLKTDSAHITSRVEQALDESKSLRKELAQLQSKLVFANRGAILGKAEVIHDVKVILAKVDGADSRSLRELCDNLQAETQGITLLMSEVDGRVAIVAGVDKALTSTIKAGELLNIAATIVGGKGGGRPDSATGAGSNPQEIPQAFKAADEWIKAKLG</sequence>
<dbReference type="GO" id="GO:0002161">
    <property type="term" value="F:aminoacyl-tRNA deacylase activity"/>
    <property type="evidence" value="ECO:0007669"/>
    <property type="project" value="TreeGrafter"/>
</dbReference>
<reference evidence="15" key="1">
    <citation type="submission" date="2018-05" db="EMBL/GenBank/DDBJ databases">
        <title>Ignatzschineria dubaiensis sp. nov., isolated from necrotic foot tissues of dromedaries (Camelus dromedarius) and associated maggots in Dubai, United Arab Emirates.</title>
        <authorList>
            <person name="Tsang C.C."/>
            <person name="Tang J.Y.M."/>
            <person name="Fong J.Y.H."/>
            <person name="Kinne J."/>
            <person name="Lee H.H."/>
            <person name="Joseph M."/>
            <person name="Jose S."/>
            <person name="Schuster R.K."/>
            <person name="Tang Y."/>
            <person name="Sivakumar S."/>
            <person name="Chen J.H.K."/>
            <person name="Teng J.L.L."/>
            <person name="Lau S.K.P."/>
            <person name="Wernery U."/>
            <person name="Woo P.C.Y."/>
        </authorList>
    </citation>
    <scope>NUCLEOTIDE SEQUENCE [LARGE SCALE GENOMIC DNA]</scope>
    <source>
        <strain evidence="15">KCTC 22644</strain>
    </source>
</reference>
<dbReference type="PANTHER" id="PTHR11777">
    <property type="entry name" value="ALANYL-TRNA SYNTHETASE"/>
    <property type="match status" value="1"/>
</dbReference>
<evidence type="ECO:0000256" key="7">
    <source>
        <dbReference type="ARBA" id="ARBA00022833"/>
    </source>
</evidence>
<feature type="binding site" evidence="12">
    <location>
        <position position="659"/>
    </location>
    <ligand>
        <name>Zn(2+)</name>
        <dbReference type="ChEBI" id="CHEBI:29105"/>
    </ligand>
</feature>
<dbReference type="RefSeq" id="WP_109189457.1">
    <property type="nucleotide sequence ID" value="NZ_BMYA01000002.1"/>
</dbReference>
<dbReference type="InterPro" id="IPR003156">
    <property type="entry name" value="DHHA1_dom"/>
</dbReference>
<keyword evidence="9 12" id="KW-0694">RNA-binding</keyword>
<keyword evidence="4 12" id="KW-0436">Ligase</keyword>
<evidence type="ECO:0000256" key="6">
    <source>
        <dbReference type="ARBA" id="ARBA00022741"/>
    </source>
</evidence>
<proteinExistence type="inferred from homology"/>
<comment type="domain">
    <text evidence="12">Consists of three domains; the N-terminal catalytic domain, the editing domain and the C-terminal C-Ala domain. The editing domain removes incorrectly charged amino acids, while the C-Ala domain, along with tRNA(Ala), serves as a bridge to cooperatively bring together the editing and aminoacylation centers thus stimulating deacylation of misacylated tRNAs.</text>
</comment>
<dbReference type="AlphaFoldDB" id="A0A2U2ADS0"/>
<feature type="domain" description="Alanyl-transfer RNA synthetases family profile" evidence="13">
    <location>
        <begin position="1"/>
        <end position="702"/>
    </location>
</feature>
<dbReference type="InterPro" id="IPR018164">
    <property type="entry name" value="Ala-tRNA-synth_IIc_N"/>
</dbReference>
<dbReference type="InterPro" id="IPR018162">
    <property type="entry name" value="Ala-tRNA-ligase_IIc_anticod-bd"/>
</dbReference>
<dbReference type="InterPro" id="IPR002318">
    <property type="entry name" value="Ala-tRNA-lgiase_IIc"/>
</dbReference>
<dbReference type="FunFam" id="2.40.30.130:FF:000001">
    <property type="entry name" value="Alanine--tRNA ligase"/>
    <property type="match status" value="1"/>
</dbReference>
<comment type="similarity">
    <text evidence="2 12">Belongs to the class-II aminoacyl-tRNA synthetase family.</text>
</comment>
<name>A0A2U2ADS0_9GAMM</name>
<evidence type="ECO:0000256" key="1">
    <source>
        <dbReference type="ARBA" id="ARBA00004496"/>
    </source>
</evidence>
<evidence type="ECO:0000256" key="12">
    <source>
        <dbReference type="HAMAP-Rule" id="MF_00036"/>
    </source>
</evidence>
<dbReference type="CDD" id="cd00673">
    <property type="entry name" value="AlaRS_core"/>
    <property type="match status" value="1"/>
</dbReference>
<dbReference type="SUPFAM" id="SSF50447">
    <property type="entry name" value="Translation proteins"/>
    <property type="match status" value="1"/>
</dbReference>
<evidence type="ECO:0000256" key="10">
    <source>
        <dbReference type="ARBA" id="ARBA00022917"/>
    </source>
</evidence>
<dbReference type="EC" id="6.1.1.7" evidence="12"/>
<evidence type="ECO:0000256" key="9">
    <source>
        <dbReference type="ARBA" id="ARBA00022884"/>
    </source>
</evidence>
<dbReference type="PROSITE" id="PS50860">
    <property type="entry name" value="AA_TRNA_LIGASE_II_ALA"/>
    <property type="match status" value="1"/>
</dbReference>
<dbReference type="Gene3D" id="3.30.980.10">
    <property type="entry name" value="Threonyl-trna Synthetase, Chain A, domain 2"/>
    <property type="match status" value="1"/>
</dbReference>
<dbReference type="FunFam" id="3.30.54.20:FF:000001">
    <property type="entry name" value="Alanine--tRNA ligase"/>
    <property type="match status" value="1"/>
</dbReference>
<evidence type="ECO:0000256" key="2">
    <source>
        <dbReference type="ARBA" id="ARBA00008226"/>
    </source>
</evidence>
<dbReference type="InterPro" id="IPR018163">
    <property type="entry name" value="Thr/Ala-tRNA-synth_IIc_edit"/>
</dbReference>
<keyword evidence="5 12" id="KW-0479">Metal-binding</keyword>
<dbReference type="SUPFAM" id="SSF55681">
    <property type="entry name" value="Class II aaRS and biotin synthetases"/>
    <property type="match status" value="1"/>
</dbReference>
<feature type="binding site" evidence="12">
    <location>
        <position position="663"/>
    </location>
    <ligand>
        <name>Zn(2+)</name>
        <dbReference type="ChEBI" id="CHEBI:29105"/>
    </ligand>
</feature>
<dbReference type="GO" id="GO:0008270">
    <property type="term" value="F:zinc ion binding"/>
    <property type="evidence" value="ECO:0007669"/>
    <property type="project" value="UniProtKB-UniRule"/>
</dbReference>
<protein>
    <recommendedName>
        <fullName evidence="12">Alanine--tRNA ligase</fullName>
        <ecNumber evidence="12">6.1.1.7</ecNumber>
    </recommendedName>
    <alternativeName>
        <fullName evidence="12">Alanyl-tRNA synthetase</fullName>
        <shortName evidence="12">AlaRS</shortName>
    </alternativeName>
</protein>
<dbReference type="InterPro" id="IPR023033">
    <property type="entry name" value="Ala_tRNA_ligase_euk/bac"/>
</dbReference>
<evidence type="ECO:0000259" key="13">
    <source>
        <dbReference type="PROSITE" id="PS50860"/>
    </source>
</evidence>
<dbReference type="Pfam" id="PF01411">
    <property type="entry name" value="tRNA-synt_2c"/>
    <property type="match status" value="1"/>
</dbReference>
<dbReference type="GO" id="GO:0006419">
    <property type="term" value="P:alanyl-tRNA aminoacylation"/>
    <property type="evidence" value="ECO:0007669"/>
    <property type="project" value="UniProtKB-UniRule"/>
</dbReference>
<dbReference type="Gene3D" id="3.10.310.40">
    <property type="match status" value="1"/>
</dbReference>
<evidence type="ECO:0000256" key="4">
    <source>
        <dbReference type="ARBA" id="ARBA00022598"/>
    </source>
</evidence>
<dbReference type="GO" id="GO:0004813">
    <property type="term" value="F:alanine-tRNA ligase activity"/>
    <property type="evidence" value="ECO:0007669"/>
    <property type="project" value="UniProtKB-UniRule"/>
</dbReference>
<evidence type="ECO:0000256" key="11">
    <source>
        <dbReference type="ARBA" id="ARBA00023146"/>
    </source>
</evidence>
<dbReference type="GO" id="GO:0005829">
    <property type="term" value="C:cytosol"/>
    <property type="evidence" value="ECO:0007669"/>
    <property type="project" value="TreeGrafter"/>
</dbReference>
<dbReference type="FunFam" id="3.10.310.40:FF:000001">
    <property type="entry name" value="Alanine--tRNA ligase"/>
    <property type="match status" value="1"/>
</dbReference>
<comment type="caution">
    <text evidence="14">The sequence shown here is derived from an EMBL/GenBank/DDBJ whole genome shotgun (WGS) entry which is preliminary data.</text>
</comment>
<dbReference type="NCBIfam" id="TIGR00344">
    <property type="entry name" value="alaS"/>
    <property type="match status" value="1"/>
</dbReference>
<organism evidence="14 15">
    <name type="scientific">Ignatzschineria ureiclastica</name>
    <dbReference type="NCBI Taxonomy" id="472582"/>
    <lineage>
        <taxon>Bacteria</taxon>
        <taxon>Pseudomonadati</taxon>
        <taxon>Pseudomonadota</taxon>
        <taxon>Gammaproteobacteria</taxon>
        <taxon>Cardiobacteriales</taxon>
        <taxon>Ignatzschineriaceae</taxon>
        <taxon>Ignatzschineria</taxon>
    </lineage>
</organism>
<dbReference type="SUPFAM" id="SSF55186">
    <property type="entry name" value="ThrRS/AlaRS common domain"/>
    <property type="match status" value="1"/>
</dbReference>
<dbReference type="Gene3D" id="6.10.250.550">
    <property type="match status" value="1"/>
</dbReference>
<accession>A0A2U2ADS0</accession>
<dbReference type="InterPro" id="IPR018165">
    <property type="entry name" value="Ala-tRNA-synth_IIc_core"/>
</dbReference>
<keyword evidence="10 12" id="KW-0648">Protein biosynthesis</keyword>
<dbReference type="PRINTS" id="PR00980">
    <property type="entry name" value="TRNASYNTHALA"/>
</dbReference>
<keyword evidence="8 12" id="KW-0067">ATP-binding</keyword>
<keyword evidence="7 12" id="KW-0862">Zinc</keyword>
<dbReference type="GO" id="GO:0005524">
    <property type="term" value="F:ATP binding"/>
    <property type="evidence" value="ECO:0007669"/>
    <property type="project" value="UniProtKB-UniRule"/>
</dbReference>
<comment type="function">
    <text evidence="12">Catalyzes the attachment of alanine to tRNA(Ala) in a two-step reaction: alanine is first activated by ATP to form Ala-AMP and then transferred to the acceptor end of tRNA(Ala). Also edits incorrectly charged Ser-tRNA(Ala) and Gly-tRNA(Ala) via its editing domain.</text>
</comment>
<keyword evidence="3 12" id="KW-0820">tRNA-binding</keyword>
<keyword evidence="12" id="KW-0963">Cytoplasm</keyword>
<evidence type="ECO:0000256" key="5">
    <source>
        <dbReference type="ARBA" id="ARBA00022723"/>
    </source>
</evidence>
<dbReference type="InterPro" id="IPR012947">
    <property type="entry name" value="tRNA_SAD"/>
</dbReference>
<dbReference type="Proteomes" id="UP000245020">
    <property type="component" value="Unassembled WGS sequence"/>
</dbReference>
<dbReference type="OrthoDB" id="9803884at2"/>
<dbReference type="InterPro" id="IPR009000">
    <property type="entry name" value="Transl_B-barrel_sf"/>
</dbReference>
<evidence type="ECO:0000256" key="3">
    <source>
        <dbReference type="ARBA" id="ARBA00022555"/>
    </source>
</evidence>
<comment type="cofactor">
    <cofactor evidence="12">
        <name>Zn(2+)</name>
        <dbReference type="ChEBI" id="CHEBI:29105"/>
    </cofactor>
    <text evidence="12">Binds 1 zinc ion per subunit.</text>
</comment>
<dbReference type="SUPFAM" id="SSF101353">
    <property type="entry name" value="Putative anticodon-binding domain of alanyl-tRNA synthetase (AlaRS)"/>
    <property type="match status" value="1"/>
</dbReference>
<keyword evidence="15" id="KW-1185">Reference proteome</keyword>
<keyword evidence="11 12" id="KW-0030">Aminoacyl-tRNA synthetase</keyword>
<comment type="subcellular location">
    <subcellularLocation>
        <location evidence="1 12">Cytoplasm</location>
    </subcellularLocation>
</comment>
<evidence type="ECO:0000313" key="14">
    <source>
        <dbReference type="EMBL" id="PWD80801.1"/>
    </source>
</evidence>
<dbReference type="Gene3D" id="3.30.54.20">
    <property type="match status" value="1"/>
</dbReference>
<dbReference type="GO" id="GO:0000049">
    <property type="term" value="F:tRNA binding"/>
    <property type="evidence" value="ECO:0007669"/>
    <property type="project" value="UniProtKB-KW"/>
</dbReference>
<keyword evidence="6 12" id="KW-0547">Nucleotide-binding</keyword>
<dbReference type="Gene3D" id="3.30.930.10">
    <property type="entry name" value="Bira Bifunctional Protein, Domain 2"/>
    <property type="match status" value="1"/>
</dbReference>
<feature type="binding site" evidence="12">
    <location>
        <position position="562"/>
    </location>
    <ligand>
        <name>Zn(2+)</name>
        <dbReference type="ChEBI" id="CHEBI:29105"/>
    </ligand>
</feature>
<dbReference type="FunFam" id="3.30.980.10:FF:000004">
    <property type="entry name" value="Alanine--tRNA ligase, cytoplasmic"/>
    <property type="match status" value="1"/>
</dbReference>
<dbReference type="Pfam" id="PF02272">
    <property type="entry name" value="DHHA1"/>
    <property type="match status" value="1"/>
</dbReference>
<dbReference type="SMART" id="SM00863">
    <property type="entry name" value="tRNA_SAD"/>
    <property type="match status" value="1"/>
</dbReference>
<dbReference type="GO" id="GO:0045892">
    <property type="term" value="P:negative regulation of DNA-templated transcription"/>
    <property type="evidence" value="ECO:0007669"/>
    <property type="project" value="TreeGrafter"/>
</dbReference>
<dbReference type="Pfam" id="PF07973">
    <property type="entry name" value="tRNA_SAD"/>
    <property type="match status" value="1"/>
</dbReference>
<dbReference type="HAMAP" id="MF_00036_B">
    <property type="entry name" value="Ala_tRNA_synth_B"/>
    <property type="match status" value="1"/>
</dbReference>
<gene>
    <name evidence="12" type="primary">alaS</name>
    <name evidence="14" type="ORF">DC083_06740</name>
</gene>
<evidence type="ECO:0000313" key="15">
    <source>
        <dbReference type="Proteomes" id="UP000245020"/>
    </source>
</evidence>